<dbReference type="Gene3D" id="3.40.50.300">
    <property type="entry name" value="P-loop containing nucleotide triphosphate hydrolases"/>
    <property type="match status" value="1"/>
</dbReference>
<dbReference type="CDD" id="cd03263">
    <property type="entry name" value="ABC_subfamily_A"/>
    <property type="match status" value="1"/>
</dbReference>
<feature type="transmembrane region" description="Helical" evidence="10">
    <location>
        <begin position="447"/>
        <end position="465"/>
    </location>
</feature>
<dbReference type="PANTHER" id="PTHR19229:SF36">
    <property type="entry name" value="ATP-BINDING CASSETTE SUB-FAMILY A MEMBER 2"/>
    <property type="match status" value="1"/>
</dbReference>
<comment type="subcellular location">
    <subcellularLocation>
        <location evidence="1">Membrane</location>
        <topology evidence="1">Multi-pass membrane protein</topology>
    </subcellularLocation>
</comment>
<dbReference type="InterPro" id="IPR013525">
    <property type="entry name" value="ABC2_TM"/>
</dbReference>
<keyword evidence="3" id="KW-0813">Transport</keyword>
<evidence type="ECO:0000256" key="6">
    <source>
        <dbReference type="ARBA" id="ARBA00022741"/>
    </source>
</evidence>
<proteinExistence type="inferred from homology"/>
<dbReference type="EMBL" id="JH432211">
    <property type="status" value="NOT_ANNOTATED_CDS"/>
    <property type="molecule type" value="Genomic_DNA"/>
</dbReference>
<dbReference type="SMART" id="SM00382">
    <property type="entry name" value="AAA"/>
    <property type="match status" value="1"/>
</dbReference>
<evidence type="ECO:0000256" key="7">
    <source>
        <dbReference type="ARBA" id="ARBA00022840"/>
    </source>
</evidence>
<dbReference type="GO" id="GO:0005524">
    <property type="term" value="F:ATP binding"/>
    <property type="evidence" value="ECO:0007669"/>
    <property type="project" value="UniProtKB-KW"/>
</dbReference>
<dbReference type="AlphaFoldDB" id="T1JGM6"/>
<evidence type="ECO:0000256" key="1">
    <source>
        <dbReference type="ARBA" id="ARBA00004141"/>
    </source>
</evidence>
<dbReference type="InterPro" id="IPR003439">
    <property type="entry name" value="ABC_transporter-like_ATP-bd"/>
</dbReference>
<dbReference type="EnsemblMetazoa" id="SMAR012999-RA">
    <property type="protein sequence ID" value="SMAR012999-PA"/>
    <property type="gene ID" value="SMAR012999"/>
</dbReference>
<dbReference type="GO" id="GO:0140359">
    <property type="term" value="F:ABC-type transporter activity"/>
    <property type="evidence" value="ECO:0007669"/>
    <property type="project" value="InterPro"/>
</dbReference>
<feature type="transmembrane region" description="Helical" evidence="10">
    <location>
        <begin position="874"/>
        <end position="894"/>
    </location>
</feature>
<reference evidence="12" key="2">
    <citation type="submission" date="2015-02" db="UniProtKB">
        <authorList>
            <consortium name="EnsemblMetazoa"/>
        </authorList>
    </citation>
    <scope>IDENTIFICATION</scope>
</reference>
<sequence>MSIGVPVTSDSRIMMSCLNQLGLILWKNWLFRRRHYVMTGLEIILPALFAIAIYLMRWSGGPVSSSVYHANFTEYKPFDLTDDPDTIKFYSRIQNYLLFYPNTSAALDLLTYVNNYTETHLIFEGVGSESDIDSTTLNWDSRDEKYIFGAVVFEGLNERGDIFDNKLKYKIRLDSYWFTDEMEVIQVFKGPPHGNVYTNQITFICLQHAIAIRAIEKKSNESNLFANYKISTVQFPFPPYYMDQEFSTVLKILLPLYITLSFIFTAPITVRRIVREKEIGIKELMKLMGIPAWIQWFGWFVSSIIIMALSAVIIVVFLCVSSNNGANDSIAVLENSAPEIVYILFLFYITSAICFCFFISSLFNKPTLAAGVTVLVWILSFCVPYYSIFEKYRTLRLSYKLSLGLLPNMAIAWALSIIAEFESQGEGIRWYNLSEPTRGDNMSMDQVLMIMLIDTFMYIALTWYVDKVFPGRYGIPKPWYFLFAKSYWKRGKLIEYVNCANNDADVNRNKFEEEPTGLSPCIAIRNLSKAYGLNSGALAVDNLSLNIYEGQITALLGHNGAGKTTTMSILTGMFPPSKGTAFVNGYDIRTEIDRARRDLGLCPQFNMLFDRLTVEEHLIFFGKLKMDSSKDLAAQVKELMRKLQISDKKDTFAINLSGGMKRKLNLGIALIGGPKVVMLDEPTSGMDPEARRSIWDLLQEYRTNRCILLSTHFMEEADILGDRIAIMANGQVECAGYHLTMCLRDNSRVNEITNMVNNHINTAILESSREFELSYNLPSNDTSHFSLLFDDLEANFESFGIKDFGLSVTTMEEVFLKVGESVAAENENEDEPPQSATISLQNENAIKKNTGFALKSQQFYGLLLKRFYYTRHRLGLLSIQFFLPIVTTLIFVFVNNSASNVTAVHQPALLLDLAPYRHCLGFVHHQSPNDSSVANYYGSSFPAKCTVRSVTDPVEYIKRMGLDDFLLYRDKLLFGAFFSSEDENRMKIRIWYNNYYRHTLPTALNLVHNSLLQYGAGNETISMSVENAPLKTADELNAFHSHIDFMRSFVAILMGVFMPVGLCVLTASFIVFPVQERVAKCKHIQLTSGVGCILFWISSFLWDLMIALISCSAAVSIIGICDRTHIFDSVNLGDLYNSLPKKWEKSEKWKLLKS</sequence>
<dbReference type="InterPro" id="IPR026082">
    <property type="entry name" value="ABCA"/>
</dbReference>
<evidence type="ECO:0000256" key="3">
    <source>
        <dbReference type="ARBA" id="ARBA00022448"/>
    </source>
</evidence>
<evidence type="ECO:0000256" key="8">
    <source>
        <dbReference type="ARBA" id="ARBA00022989"/>
    </source>
</evidence>
<feature type="transmembrane region" description="Helical" evidence="10">
    <location>
        <begin position="36"/>
        <end position="56"/>
    </location>
</feature>
<accession>T1JGM6</accession>
<keyword evidence="13" id="KW-1185">Reference proteome</keyword>
<evidence type="ECO:0000256" key="4">
    <source>
        <dbReference type="ARBA" id="ARBA00022692"/>
    </source>
</evidence>
<dbReference type="PhylomeDB" id="T1JGM6"/>
<evidence type="ECO:0000313" key="12">
    <source>
        <dbReference type="EnsemblMetazoa" id="SMAR012999-PA"/>
    </source>
</evidence>
<feature type="transmembrane region" description="Helical" evidence="10">
    <location>
        <begin position="340"/>
        <end position="363"/>
    </location>
</feature>
<dbReference type="InterPro" id="IPR003593">
    <property type="entry name" value="AAA+_ATPase"/>
</dbReference>
<dbReference type="eggNOG" id="KOG0059">
    <property type="taxonomic scope" value="Eukaryota"/>
</dbReference>
<evidence type="ECO:0000256" key="5">
    <source>
        <dbReference type="ARBA" id="ARBA00022737"/>
    </source>
</evidence>
<dbReference type="Pfam" id="PF00005">
    <property type="entry name" value="ABC_tran"/>
    <property type="match status" value="1"/>
</dbReference>
<evidence type="ECO:0000256" key="2">
    <source>
        <dbReference type="ARBA" id="ARBA00008869"/>
    </source>
</evidence>
<protein>
    <recommendedName>
        <fullName evidence="11">ABC transporter domain-containing protein</fullName>
    </recommendedName>
</protein>
<feature type="transmembrane region" description="Helical" evidence="10">
    <location>
        <begin position="252"/>
        <end position="274"/>
    </location>
</feature>
<feature type="transmembrane region" description="Helical" evidence="10">
    <location>
        <begin position="294"/>
        <end position="320"/>
    </location>
</feature>
<dbReference type="PROSITE" id="PS50893">
    <property type="entry name" value="ABC_TRANSPORTER_2"/>
    <property type="match status" value="1"/>
</dbReference>
<evidence type="ECO:0000256" key="10">
    <source>
        <dbReference type="SAM" id="Phobius"/>
    </source>
</evidence>
<dbReference type="GO" id="GO:0016887">
    <property type="term" value="F:ATP hydrolysis activity"/>
    <property type="evidence" value="ECO:0007669"/>
    <property type="project" value="InterPro"/>
</dbReference>
<dbReference type="HOGENOM" id="CLU_000604_19_1_1"/>
<dbReference type="FunFam" id="3.40.50.300:FF:000933">
    <property type="entry name" value="ABC transporter A family member 7"/>
    <property type="match status" value="1"/>
</dbReference>
<dbReference type="Pfam" id="PF12698">
    <property type="entry name" value="ABC2_membrane_3"/>
    <property type="match status" value="2"/>
</dbReference>
<dbReference type="InterPro" id="IPR017871">
    <property type="entry name" value="ABC_transporter-like_CS"/>
</dbReference>
<feature type="domain" description="ABC transporter" evidence="11">
    <location>
        <begin position="522"/>
        <end position="754"/>
    </location>
</feature>
<dbReference type="Proteomes" id="UP000014500">
    <property type="component" value="Unassembled WGS sequence"/>
</dbReference>
<dbReference type="InterPro" id="IPR027417">
    <property type="entry name" value="P-loop_NTPase"/>
</dbReference>
<keyword evidence="8 10" id="KW-1133">Transmembrane helix</keyword>
<feature type="transmembrane region" description="Helical" evidence="10">
    <location>
        <begin position="1049"/>
        <end position="1072"/>
    </location>
</feature>
<keyword evidence="4 10" id="KW-0812">Transmembrane</keyword>
<evidence type="ECO:0000313" key="13">
    <source>
        <dbReference type="Proteomes" id="UP000014500"/>
    </source>
</evidence>
<dbReference type="PROSITE" id="PS00211">
    <property type="entry name" value="ABC_TRANSPORTER_1"/>
    <property type="match status" value="1"/>
</dbReference>
<organism evidence="12 13">
    <name type="scientific">Strigamia maritima</name>
    <name type="common">European centipede</name>
    <name type="synonym">Geophilus maritimus</name>
    <dbReference type="NCBI Taxonomy" id="126957"/>
    <lineage>
        <taxon>Eukaryota</taxon>
        <taxon>Metazoa</taxon>
        <taxon>Ecdysozoa</taxon>
        <taxon>Arthropoda</taxon>
        <taxon>Myriapoda</taxon>
        <taxon>Chilopoda</taxon>
        <taxon>Pleurostigmophora</taxon>
        <taxon>Geophilomorpha</taxon>
        <taxon>Linotaeniidae</taxon>
        <taxon>Strigamia</taxon>
    </lineage>
</organism>
<keyword evidence="7" id="KW-0067">ATP-binding</keyword>
<feature type="transmembrane region" description="Helical" evidence="10">
    <location>
        <begin position="1093"/>
        <end position="1120"/>
    </location>
</feature>
<evidence type="ECO:0000256" key="9">
    <source>
        <dbReference type="ARBA" id="ARBA00023136"/>
    </source>
</evidence>
<dbReference type="OMA" id="DIMNHIF"/>
<dbReference type="STRING" id="126957.T1JGM6"/>
<reference evidence="13" key="1">
    <citation type="submission" date="2011-05" db="EMBL/GenBank/DDBJ databases">
        <authorList>
            <person name="Richards S.R."/>
            <person name="Qu J."/>
            <person name="Jiang H."/>
            <person name="Jhangiani S.N."/>
            <person name="Agravi P."/>
            <person name="Goodspeed R."/>
            <person name="Gross S."/>
            <person name="Mandapat C."/>
            <person name="Jackson L."/>
            <person name="Mathew T."/>
            <person name="Pu L."/>
            <person name="Thornton R."/>
            <person name="Saada N."/>
            <person name="Wilczek-Boney K.B."/>
            <person name="Lee S."/>
            <person name="Kovar C."/>
            <person name="Wu Y."/>
            <person name="Scherer S.E."/>
            <person name="Worley K.C."/>
            <person name="Muzny D.M."/>
            <person name="Gibbs R."/>
        </authorList>
    </citation>
    <scope>NUCLEOTIDE SEQUENCE</scope>
    <source>
        <strain evidence="13">Brora</strain>
    </source>
</reference>
<keyword evidence="6" id="KW-0547">Nucleotide-binding</keyword>
<dbReference type="GO" id="GO:0016020">
    <property type="term" value="C:membrane"/>
    <property type="evidence" value="ECO:0007669"/>
    <property type="project" value="UniProtKB-SubCell"/>
</dbReference>
<keyword evidence="5" id="KW-0677">Repeat</keyword>
<dbReference type="GO" id="GO:0005319">
    <property type="term" value="F:lipid transporter activity"/>
    <property type="evidence" value="ECO:0007669"/>
    <property type="project" value="TreeGrafter"/>
</dbReference>
<feature type="transmembrane region" description="Helical" evidence="10">
    <location>
        <begin position="369"/>
        <end position="389"/>
    </location>
</feature>
<name>T1JGM6_STRMM</name>
<evidence type="ECO:0000259" key="11">
    <source>
        <dbReference type="PROSITE" id="PS50893"/>
    </source>
</evidence>
<comment type="similarity">
    <text evidence="2">Belongs to the ABC transporter superfamily. ABCA family.</text>
</comment>
<dbReference type="PANTHER" id="PTHR19229">
    <property type="entry name" value="ATP-BINDING CASSETTE TRANSPORTER SUBFAMILY A ABCA"/>
    <property type="match status" value="1"/>
</dbReference>
<keyword evidence="9 10" id="KW-0472">Membrane</keyword>
<dbReference type="SUPFAM" id="SSF52540">
    <property type="entry name" value="P-loop containing nucleoside triphosphate hydrolases"/>
    <property type="match status" value="1"/>
</dbReference>